<organism evidence="2">
    <name type="scientific">Tanacetum cinerariifolium</name>
    <name type="common">Dalmatian daisy</name>
    <name type="synonym">Chrysanthemum cinerariifolium</name>
    <dbReference type="NCBI Taxonomy" id="118510"/>
    <lineage>
        <taxon>Eukaryota</taxon>
        <taxon>Viridiplantae</taxon>
        <taxon>Streptophyta</taxon>
        <taxon>Embryophyta</taxon>
        <taxon>Tracheophyta</taxon>
        <taxon>Spermatophyta</taxon>
        <taxon>Magnoliopsida</taxon>
        <taxon>eudicotyledons</taxon>
        <taxon>Gunneridae</taxon>
        <taxon>Pentapetalae</taxon>
        <taxon>asterids</taxon>
        <taxon>campanulids</taxon>
        <taxon>Asterales</taxon>
        <taxon>Asteraceae</taxon>
        <taxon>Asteroideae</taxon>
        <taxon>Anthemideae</taxon>
        <taxon>Anthemidinae</taxon>
        <taxon>Tanacetum</taxon>
    </lineage>
</organism>
<name>A0A699XVQ4_TANCI</name>
<evidence type="ECO:0000256" key="1">
    <source>
        <dbReference type="SAM" id="MobiDB-lite"/>
    </source>
</evidence>
<feature type="non-terminal residue" evidence="2">
    <location>
        <position position="1"/>
    </location>
</feature>
<feature type="compositionally biased region" description="Basic and acidic residues" evidence="1">
    <location>
        <begin position="1"/>
        <end position="14"/>
    </location>
</feature>
<proteinExistence type="predicted"/>
<sequence>RRGEHGVHELDGQQRRLAGNYGELPAGHRPRPGRRERAEPRGAGHQPVARRGGAARRDRGQAAEQHGSRAQPLLH</sequence>
<comment type="caution">
    <text evidence="2">The sequence shown here is derived from an EMBL/GenBank/DDBJ whole genome shotgun (WGS) entry which is preliminary data.</text>
</comment>
<feature type="compositionally biased region" description="Basic and acidic residues" evidence="1">
    <location>
        <begin position="33"/>
        <end position="42"/>
    </location>
</feature>
<reference evidence="2" key="1">
    <citation type="journal article" date="2019" name="Sci. Rep.">
        <title>Draft genome of Tanacetum cinerariifolium, the natural source of mosquito coil.</title>
        <authorList>
            <person name="Yamashiro T."/>
            <person name="Shiraishi A."/>
            <person name="Satake H."/>
            <person name="Nakayama K."/>
        </authorList>
    </citation>
    <scope>NUCLEOTIDE SEQUENCE</scope>
</reference>
<gene>
    <name evidence="2" type="ORF">Tci_932003</name>
</gene>
<evidence type="ECO:0000313" key="2">
    <source>
        <dbReference type="EMBL" id="GFD60034.1"/>
    </source>
</evidence>
<accession>A0A699XVQ4</accession>
<feature type="compositionally biased region" description="Low complexity" evidence="1">
    <location>
        <begin position="43"/>
        <end position="52"/>
    </location>
</feature>
<dbReference type="AlphaFoldDB" id="A0A699XVQ4"/>
<protein>
    <submittedName>
        <fullName evidence="2">Uncharacterized protein</fullName>
    </submittedName>
</protein>
<feature type="region of interest" description="Disordered" evidence="1">
    <location>
        <begin position="1"/>
        <end position="75"/>
    </location>
</feature>
<dbReference type="EMBL" id="BKCJ011872639">
    <property type="protein sequence ID" value="GFD60034.1"/>
    <property type="molecule type" value="Genomic_DNA"/>
</dbReference>